<keyword evidence="2" id="KW-1185">Reference proteome</keyword>
<reference evidence="1 2" key="1">
    <citation type="submission" date="2021-09" db="EMBL/GenBank/DDBJ databases">
        <title>Genomic insights and catalytic innovation underlie evolution of tropane alkaloids biosynthesis.</title>
        <authorList>
            <person name="Wang Y.-J."/>
            <person name="Tian T."/>
            <person name="Huang J.-P."/>
            <person name="Huang S.-X."/>
        </authorList>
    </citation>
    <scope>NUCLEOTIDE SEQUENCE [LARGE SCALE GENOMIC DNA]</scope>
    <source>
        <strain evidence="1">KIB-2018</strain>
        <tissue evidence="1">Leaf</tissue>
    </source>
</reference>
<name>A0AAV8U4S0_9ROSI</name>
<evidence type="ECO:0000313" key="1">
    <source>
        <dbReference type="EMBL" id="KAJ8773330.1"/>
    </source>
</evidence>
<dbReference type="PANTHER" id="PTHR34464:SF5">
    <property type="match status" value="1"/>
</dbReference>
<dbReference type="AlphaFoldDB" id="A0AAV8U4S0"/>
<gene>
    <name evidence="1" type="ORF">K2173_028507</name>
</gene>
<dbReference type="EMBL" id="JAIWQS010000002">
    <property type="protein sequence ID" value="KAJ8773330.1"/>
    <property type="molecule type" value="Genomic_DNA"/>
</dbReference>
<accession>A0AAV8U4S0</accession>
<dbReference type="PANTHER" id="PTHR34464">
    <property type="entry name" value="OS09G0376300 PROTEIN"/>
    <property type="match status" value="1"/>
</dbReference>
<comment type="caution">
    <text evidence="1">The sequence shown here is derived from an EMBL/GenBank/DDBJ whole genome shotgun (WGS) entry which is preliminary data.</text>
</comment>
<proteinExistence type="predicted"/>
<organism evidence="1 2">
    <name type="scientific">Erythroxylum novogranatense</name>
    <dbReference type="NCBI Taxonomy" id="1862640"/>
    <lineage>
        <taxon>Eukaryota</taxon>
        <taxon>Viridiplantae</taxon>
        <taxon>Streptophyta</taxon>
        <taxon>Embryophyta</taxon>
        <taxon>Tracheophyta</taxon>
        <taxon>Spermatophyta</taxon>
        <taxon>Magnoliopsida</taxon>
        <taxon>eudicotyledons</taxon>
        <taxon>Gunneridae</taxon>
        <taxon>Pentapetalae</taxon>
        <taxon>rosids</taxon>
        <taxon>fabids</taxon>
        <taxon>Malpighiales</taxon>
        <taxon>Erythroxylaceae</taxon>
        <taxon>Erythroxylum</taxon>
    </lineage>
</organism>
<evidence type="ECO:0000313" key="2">
    <source>
        <dbReference type="Proteomes" id="UP001159364"/>
    </source>
</evidence>
<protein>
    <submittedName>
        <fullName evidence="1">Uncharacterized protein</fullName>
    </submittedName>
</protein>
<dbReference type="Proteomes" id="UP001159364">
    <property type="component" value="Linkage Group LG02"/>
</dbReference>
<sequence>MAVAFTNLSWWVWSGKCQDQRISNGPSVNTRPDSDSWDSDTLKFPLVQGANIASSSWRVKRKWHSRKQKMIDKDYDVVLVPSDGCCLSGSESDDSDYSIGWLEPHGPGFQSDDTDNSFAVLVPCYGRVHDNGFDDSKNKVFAAIAETPDDYCDEGKTYMEQWLSSLQNI</sequence>